<organism evidence="7 8">
    <name type="scientific">Haloarcula pellucida</name>
    <dbReference type="NCBI Taxonomy" id="1427151"/>
    <lineage>
        <taxon>Archaea</taxon>
        <taxon>Methanobacteriati</taxon>
        <taxon>Methanobacteriota</taxon>
        <taxon>Stenosarchaea group</taxon>
        <taxon>Halobacteria</taxon>
        <taxon>Halobacteriales</taxon>
        <taxon>Haloarculaceae</taxon>
        <taxon>Haloarcula</taxon>
    </lineage>
</organism>
<dbReference type="GO" id="GO:0005886">
    <property type="term" value="C:plasma membrane"/>
    <property type="evidence" value="ECO:0007669"/>
    <property type="project" value="UniProtKB-SubCell"/>
</dbReference>
<dbReference type="InterPro" id="IPR017039">
    <property type="entry name" value="Virul_fac_BrkB"/>
</dbReference>
<keyword evidence="8" id="KW-1185">Reference proteome</keyword>
<evidence type="ECO:0000256" key="5">
    <source>
        <dbReference type="ARBA" id="ARBA00023136"/>
    </source>
</evidence>
<evidence type="ECO:0000256" key="1">
    <source>
        <dbReference type="ARBA" id="ARBA00004651"/>
    </source>
</evidence>
<proteinExistence type="predicted"/>
<feature type="transmembrane region" description="Helical" evidence="6">
    <location>
        <begin position="128"/>
        <end position="152"/>
    </location>
</feature>
<gene>
    <name evidence="7" type="ORF">GCM10009030_12040</name>
</gene>
<feature type="transmembrane region" description="Helical" evidence="6">
    <location>
        <begin position="224"/>
        <end position="248"/>
    </location>
</feature>
<feature type="transmembrane region" description="Helical" evidence="6">
    <location>
        <begin position="31"/>
        <end position="50"/>
    </location>
</feature>
<reference evidence="7" key="2">
    <citation type="submission" date="2020-09" db="EMBL/GenBank/DDBJ databases">
        <authorList>
            <person name="Sun Q."/>
            <person name="Ohkuma M."/>
        </authorList>
    </citation>
    <scope>NUCLEOTIDE SEQUENCE</scope>
    <source>
        <strain evidence="7">JCM 17820</strain>
    </source>
</reference>
<dbReference type="PANTHER" id="PTHR30213:SF0">
    <property type="entry name" value="UPF0761 MEMBRANE PROTEIN YIHY"/>
    <property type="match status" value="1"/>
</dbReference>
<dbReference type="PANTHER" id="PTHR30213">
    <property type="entry name" value="INNER MEMBRANE PROTEIN YHJD"/>
    <property type="match status" value="1"/>
</dbReference>
<protein>
    <recommendedName>
        <fullName evidence="9">YihY/virulence factor BrkB family protein</fullName>
    </recommendedName>
</protein>
<accession>A0A830GKM9</accession>
<evidence type="ECO:0000256" key="3">
    <source>
        <dbReference type="ARBA" id="ARBA00022692"/>
    </source>
</evidence>
<evidence type="ECO:0000313" key="7">
    <source>
        <dbReference type="EMBL" id="GGN90261.1"/>
    </source>
</evidence>
<evidence type="ECO:0000256" key="6">
    <source>
        <dbReference type="SAM" id="Phobius"/>
    </source>
</evidence>
<comment type="subcellular location">
    <subcellularLocation>
        <location evidence="1">Cell membrane</location>
        <topology evidence="1">Multi-pass membrane protein</topology>
    </subcellularLocation>
</comment>
<evidence type="ECO:0000256" key="4">
    <source>
        <dbReference type="ARBA" id="ARBA00022989"/>
    </source>
</evidence>
<keyword evidence="4 6" id="KW-1133">Transmembrane helix</keyword>
<keyword evidence="5 6" id="KW-0472">Membrane</keyword>
<evidence type="ECO:0008006" key="9">
    <source>
        <dbReference type="Google" id="ProtNLM"/>
    </source>
</evidence>
<dbReference type="EMBL" id="BMOU01000001">
    <property type="protein sequence ID" value="GGN90261.1"/>
    <property type="molecule type" value="Genomic_DNA"/>
</dbReference>
<dbReference type="NCBIfam" id="TIGR00765">
    <property type="entry name" value="yihY_not_rbn"/>
    <property type="match status" value="1"/>
</dbReference>
<evidence type="ECO:0000256" key="2">
    <source>
        <dbReference type="ARBA" id="ARBA00022475"/>
    </source>
</evidence>
<dbReference type="AlphaFoldDB" id="A0A830GKM9"/>
<dbReference type="Proteomes" id="UP000605784">
    <property type="component" value="Unassembled WGS sequence"/>
</dbReference>
<name>A0A830GKM9_9EURY</name>
<feature type="transmembrane region" description="Helical" evidence="6">
    <location>
        <begin position="164"/>
        <end position="182"/>
    </location>
</feature>
<dbReference type="Pfam" id="PF03631">
    <property type="entry name" value="Virul_fac_BrkB"/>
    <property type="match status" value="1"/>
</dbReference>
<dbReference type="RefSeq" id="WP_188995494.1">
    <property type="nucleotide sequence ID" value="NZ_BMOU01000001.1"/>
</dbReference>
<comment type="caution">
    <text evidence="7">The sequence shown here is derived from an EMBL/GenBank/DDBJ whole genome shotgun (WGS) entry which is preliminary data.</text>
</comment>
<keyword evidence="3 6" id="KW-0812">Transmembrane</keyword>
<feature type="transmembrane region" description="Helical" evidence="6">
    <location>
        <begin position="194"/>
        <end position="212"/>
    </location>
</feature>
<reference evidence="7" key="1">
    <citation type="journal article" date="2014" name="Int. J. Syst. Evol. Microbiol.">
        <title>Complete genome sequence of Corynebacterium casei LMG S-19264T (=DSM 44701T), isolated from a smear-ripened cheese.</title>
        <authorList>
            <consortium name="US DOE Joint Genome Institute (JGI-PGF)"/>
            <person name="Walter F."/>
            <person name="Albersmeier A."/>
            <person name="Kalinowski J."/>
            <person name="Ruckert C."/>
        </authorList>
    </citation>
    <scope>NUCLEOTIDE SEQUENCE</scope>
    <source>
        <strain evidence="7">JCM 17820</strain>
    </source>
</reference>
<sequence length="344" mass="35792">MHVDAARGTEVLGAIIHEARAEKITFMAGSIAYHAFLSILPLLLLVLTLVQRTQNVAVRDSVVGIMQAVLTEQSSELIQQGLTEADASASLLGIAFLVWGALRIFRGLDTAFSDIYETSSENTFADQLLDGLLLLATVAVAIVSVGVVGNLVSISGDGALGTGLRGAVTAVGLFVVFYPMYYVFPDTDVSLAEVVPGTALAAVGLTVAQALFTTFKSGGAGSNLVASILVLLTWLYVIGLVVLLGAVVNAVLSNRSADVDIAPVVGGIPERATDGRAPVDRAVLLAELDGLADRLADGEAAVTIAVGEETVTLVPPQTATVDRESSVFGLDDSVAMTLRWWPDD</sequence>
<evidence type="ECO:0000313" key="8">
    <source>
        <dbReference type="Proteomes" id="UP000605784"/>
    </source>
</evidence>
<keyword evidence="2" id="KW-1003">Cell membrane</keyword>